<sequence length="332" mass="36569">MDEFDVLSDPVRRRILELLAEGEMTSGAVCAAIKAEFGISQPAVSQHLRVLRDNGFATVRPVGTQRLYAVNSQSLREVVAWLARFEQLWELRFETLATELAAGRHGNQPHTGHREATKPKEHPVFDYLQQVKTTQRSAEITGAGADRQWTISLTKVFDSPIDDVWDAITNPQRIPRWFLPISGNLEVEGRFQLENNAGGTIEKCDPPKHFVATWEYGDRVSRIDVSLSADSDSTTRVRLRHSGALDEARWAEFGPADAGIGWDLALVGLAQHLTSATGEVDNLMGTELSLRMIEVSGDGWREANIGAGTDKAAAAAAAERTRAFYTGMMPAE</sequence>
<dbReference type="Pfam" id="PF12840">
    <property type="entry name" value="HTH_20"/>
    <property type="match status" value="1"/>
</dbReference>
<dbReference type="GO" id="GO:0003700">
    <property type="term" value="F:DNA-binding transcription factor activity"/>
    <property type="evidence" value="ECO:0007669"/>
    <property type="project" value="InterPro"/>
</dbReference>
<dbReference type="InterPro" id="IPR013538">
    <property type="entry name" value="ASHA1/2-like_C"/>
</dbReference>
<dbReference type="InterPro" id="IPR036388">
    <property type="entry name" value="WH-like_DNA-bd_sf"/>
</dbReference>
<dbReference type="InterPro" id="IPR001845">
    <property type="entry name" value="HTH_ArsR_DNA-bd_dom"/>
</dbReference>
<dbReference type="Gene3D" id="1.10.10.10">
    <property type="entry name" value="Winged helix-like DNA-binding domain superfamily/Winged helix DNA-binding domain"/>
    <property type="match status" value="1"/>
</dbReference>
<comment type="similarity">
    <text evidence="1">Belongs to the AHA1 family.</text>
</comment>
<dbReference type="InterPro" id="IPR011991">
    <property type="entry name" value="ArsR-like_HTH"/>
</dbReference>
<dbReference type="PANTHER" id="PTHR33154">
    <property type="entry name" value="TRANSCRIPTIONAL REGULATOR, ARSR FAMILY"/>
    <property type="match status" value="1"/>
</dbReference>
<dbReference type="CDD" id="cd00090">
    <property type="entry name" value="HTH_ARSR"/>
    <property type="match status" value="1"/>
</dbReference>
<dbReference type="Gene3D" id="3.30.530.20">
    <property type="match status" value="1"/>
</dbReference>
<evidence type="ECO:0000313" key="7">
    <source>
        <dbReference type="Proteomes" id="UP000266677"/>
    </source>
</evidence>
<keyword evidence="2" id="KW-0805">Transcription regulation</keyword>
<comment type="caution">
    <text evidence="6">The sequence shown here is derived from an EMBL/GenBank/DDBJ whole genome shotgun (WGS) entry which is preliminary data.</text>
</comment>
<dbReference type="PRINTS" id="PR00778">
    <property type="entry name" value="HTHARSR"/>
</dbReference>
<keyword evidence="7" id="KW-1185">Reference proteome</keyword>
<dbReference type="EMBL" id="QZFU01000013">
    <property type="protein sequence ID" value="RJO78326.1"/>
    <property type="molecule type" value="Genomic_DNA"/>
</dbReference>
<dbReference type="PANTHER" id="PTHR33154:SF33">
    <property type="entry name" value="TRANSCRIPTIONAL REPRESSOR SDPR"/>
    <property type="match status" value="1"/>
</dbReference>
<reference evidence="6 7" key="1">
    <citation type="submission" date="2018-09" db="EMBL/GenBank/DDBJ databases">
        <title>YIM PH21274 draft genome.</title>
        <authorList>
            <person name="Miao C."/>
        </authorList>
    </citation>
    <scope>NUCLEOTIDE SEQUENCE [LARGE SCALE GENOMIC DNA]</scope>
    <source>
        <strain evidence="6 7">YIM PH 21724</strain>
    </source>
</reference>
<dbReference type="CDD" id="cd08899">
    <property type="entry name" value="SRPBCC_CalC_Aha1-like_6"/>
    <property type="match status" value="1"/>
</dbReference>
<evidence type="ECO:0000256" key="1">
    <source>
        <dbReference type="ARBA" id="ARBA00006817"/>
    </source>
</evidence>
<evidence type="ECO:0000256" key="3">
    <source>
        <dbReference type="ARBA" id="ARBA00023125"/>
    </source>
</evidence>
<evidence type="ECO:0000313" key="6">
    <source>
        <dbReference type="EMBL" id="RJO78326.1"/>
    </source>
</evidence>
<dbReference type="AlphaFoldDB" id="A0A3A4L6D7"/>
<dbReference type="InterPro" id="IPR051081">
    <property type="entry name" value="HTH_MetalResp_TranReg"/>
</dbReference>
<dbReference type="SUPFAM" id="SSF55961">
    <property type="entry name" value="Bet v1-like"/>
    <property type="match status" value="1"/>
</dbReference>
<dbReference type="OrthoDB" id="8117292at2"/>
<name>A0A3A4L6D7_9NOCA</name>
<proteinExistence type="inferred from homology"/>
<accession>A0A3A4L6D7</accession>
<gene>
    <name evidence="6" type="ORF">D5S18_05300</name>
</gene>
<dbReference type="Pfam" id="PF08327">
    <property type="entry name" value="AHSA1"/>
    <property type="match status" value="1"/>
</dbReference>
<dbReference type="InterPro" id="IPR023393">
    <property type="entry name" value="START-like_dom_sf"/>
</dbReference>
<organism evidence="6 7">
    <name type="scientific">Nocardia panacis</name>
    <dbReference type="NCBI Taxonomy" id="2340916"/>
    <lineage>
        <taxon>Bacteria</taxon>
        <taxon>Bacillati</taxon>
        <taxon>Actinomycetota</taxon>
        <taxon>Actinomycetes</taxon>
        <taxon>Mycobacteriales</taxon>
        <taxon>Nocardiaceae</taxon>
        <taxon>Nocardia</taxon>
    </lineage>
</organism>
<dbReference type="SMART" id="SM00418">
    <property type="entry name" value="HTH_ARSR"/>
    <property type="match status" value="1"/>
</dbReference>
<dbReference type="Proteomes" id="UP000266677">
    <property type="component" value="Unassembled WGS sequence"/>
</dbReference>
<protein>
    <submittedName>
        <fullName evidence="6">ArsR family transcriptional regulator</fullName>
    </submittedName>
</protein>
<keyword evidence="3" id="KW-0238">DNA-binding</keyword>
<dbReference type="NCBIfam" id="NF033788">
    <property type="entry name" value="HTH_metalloreg"/>
    <property type="match status" value="1"/>
</dbReference>
<evidence type="ECO:0000256" key="4">
    <source>
        <dbReference type="ARBA" id="ARBA00023163"/>
    </source>
</evidence>
<dbReference type="SUPFAM" id="SSF46785">
    <property type="entry name" value="Winged helix' DNA-binding domain"/>
    <property type="match status" value="1"/>
</dbReference>
<evidence type="ECO:0000259" key="5">
    <source>
        <dbReference type="PROSITE" id="PS50987"/>
    </source>
</evidence>
<evidence type="ECO:0000256" key="2">
    <source>
        <dbReference type="ARBA" id="ARBA00023015"/>
    </source>
</evidence>
<dbReference type="InterPro" id="IPR036390">
    <property type="entry name" value="WH_DNA-bd_sf"/>
</dbReference>
<dbReference type="GO" id="GO:0003677">
    <property type="term" value="F:DNA binding"/>
    <property type="evidence" value="ECO:0007669"/>
    <property type="project" value="UniProtKB-KW"/>
</dbReference>
<keyword evidence="4" id="KW-0804">Transcription</keyword>
<feature type="domain" description="HTH arsR-type" evidence="5">
    <location>
        <begin position="1"/>
        <end position="90"/>
    </location>
</feature>
<dbReference type="PROSITE" id="PS50987">
    <property type="entry name" value="HTH_ARSR_2"/>
    <property type="match status" value="1"/>
</dbReference>